<evidence type="ECO:0000256" key="1">
    <source>
        <dbReference type="SAM" id="MobiDB-lite"/>
    </source>
</evidence>
<feature type="region of interest" description="Disordered" evidence="1">
    <location>
        <begin position="1"/>
        <end position="29"/>
    </location>
</feature>
<gene>
    <name evidence="2" type="ORF">IMSHALPRED_005211</name>
</gene>
<keyword evidence="3" id="KW-1185">Reference proteome</keyword>
<evidence type="ECO:0000313" key="3">
    <source>
        <dbReference type="Proteomes" id="UP000664534"/>
    </source>
</evidence>
<dbReference type="Proteomes" id="UP000664534">
    <property type="component" value="Unassembled WGS sequence"/>
</dbReference>
<reference evidence="2" key="1">
    <citation type="submission" date="2021-03" db="EMBL/GenBank/DDBJ databases">
        <authorList>
            <person name="Tagirdzhanova G."/>
        </authorList>
    </citation>
    <scope>NUCLEOTIDE SEQUENCE</scope>
</reference>
<protein>
    <submittedName>
        <fullName evidence="2">Uncharacterized protein</fullName>
    </submittedName>
</protein>
<accession>A0A8H3FBZ5</accession>
<dbReference type="EMBL" id="CAJPDT010000028">
    <property type="protein sequence ID" value="CAF9921588.1"/>
    <property type="molecule type" value="Genomic_DNA"/>
</dbReference>
<dbReference type="AlphaFoldDB" id="A0A8H3FBZ5"/>
<organism evidence="2 3">
    <name type="scientific">Imshaugia aleurites</name>
    <dbReference type="NCBI Taxonomy" id="172621"/>
    <lineage>
        <taxon>Eukaryota</taxon>
        <taxon>Fungi</taxon>
        <taxon>Dikarya</taxon>
        <taxon>Ascomycota</taxon>
        <taxon>Pezizomycotina</taxon>
        <taxon>Lecanoromycetes</taxon>
        <taxon>OSLEUM clade</taxon>
        <taxon>Lecanoromycetidae</taxon>
        <taxon>Lecanorales</taxon>
        <taxon>Lecanorineae</taxon>
        <taxon>Parmeliaceae</taxon>
        <taxon>Imshaugia</taxon>
    </lineage>
</organism>
<comment type="caution">
    <text evidence="2">The sequence shown here is derived from an EMBL/GenBank/DDBJ whole genome shotgun (WGS) entry which is preliminary data.</text>
</comment>
<evidence type="ECO:0000313" key="2">
    <source>
        <dbReference type="EMBL" id="CAF9921588.1"/>
    </source>
</evidence>
<sequence length="157" mass="17111">MEAMPVSPSRAMSTSFPLPPQTPQPQHEDAISTPQLKVILTYNVATIAVKDVFAIALDVMVLGAEKGPSECVSRITTATFDMLLIYSAHGQTELRYKALVKMIRVLIRQILAIKRLAEVDVEMRRDGVVVALGRLKNRVGVGSLYGGGLGDVKNYKS</sequence>
<proteinExistence type="predicted"/>
<name>A0A8H3FBZ5_9LECA</name>